<dbReference type="PROSITE" id="PS51007">
    <property type="entry name" value="CYTC"/>
    <property type="match status" value="3"/>
</dbReference>
<dbReference type="InterPro" id="IPR009056">
    <property type="entry name" value="Cyt_c-like_dom"/>
</dbReference>
<feature type="binding site" description="covalent" evidence="12">
    <location>
        <position position="351"/>
    </location>
    <ligand>
        <name>heme c</name>
        <dbReference type="ChEBI" id="CHEBI:61717"/>
        <label>3</label>
    </ligand>
</feature>
<dbReference type="GO" id="GO:0016614">
    <property type="term" value="F:oxidoreductase activity, acting on CH-OH group of donors"/>
    <property type="evidence" value="ECO:0007669"/>
    <property type="project" value="InterPro"/>
</dbReference>
<keyword evidence="10 13" id="KW-0408">Iron</keyword>
<keyword evidence="4 12" id="KW-0349">Heme</keyword>
<feature type="binding site" description="covalent" evidence="12">
    <location>
        <position position="203"/>
    </location>
    <ligand>
        <name>heme c</name>
        <dbReference type="ChEBI" id="CHEBI:61717"/>
        <label>2</label>
    </ligand>
</feature>
<dbReference type="SUPFAM" id="SSF46626">
    <property type="entry name" value="Cytochrome c"/>
    <property type="match status" value="3"/>
</dbReference>
<evidence type="ECO:0000256" key="5">
    <source>
        <dbReference type="ARBA" id="ARBA00022660"/>
    </source>
</evidence>
<evidence type="ECO:0000256" key="11">
    <source>
        <dbReference type="ARBA" id="ARBA00023136"/>
    </source>
</evidence>
<evidence type="ECO:0000256" key="10">
    <source>
        <dbReference type="ARBA" id="ARBA00023004"/>
    </source>
</evidence>
<comment type="cofactor">
    <cofactor evidence="12">
        <name>heme c</name>
        <dbReference type="ChEBI" id="CHEBI:61717"/>
    </cofactor>
    <text evidence="12">Binds 3 heme c groups covalently per subunit.</text>
</comment>
<evidence type="ECO:0000256" key="6">
    <source>
        <dbReference type="ARBA" id="ARBA00022723"/>
    </source>
</evidence>
<evidence type="ECO:0000256" key="3">
    <source>
        <dbReference type="ARBA" id="ARBA00022475"/>
    </source>
</evidence>
<comment type="subcellular location">
    <subcellularLocation>
        <location evidence="1">Cell membrane</location>
    </subcellularLocation>
</comment>
<feature type="binding site" description="axial binding residue" evidence="13">
    <location>
        <position position="58"/>
    </location>
    <ligand>
        <name>heme c</name>
        <dbReference type="ChEBI" id="CHEBI:61717"/>
        <label>1</label>
    </ligand>
    <ligandPart>
        <name>Fe</name>
        <dbReference type="ChEBI" id="CHEBI:18248"/>
    </ligandPart>
</feature>
<evidence type="ECO:0000256" key="1">
    <source>
        <dbReference type="ARBA" id="ARBA00004236"/>
    </source>
</evidence>
<keyword evidence="5" id="KW-0679">Respiratory chain</keyword>
<gene>
    <name evidence="16" type="ORF">DW352_26080</name>
</gene>
<feature type="binding site" description="covalent" evidence="12">
    <location>
        <position position="200"/>
    </location>
    <ligand>
        <name>heme c</name>
        <dbReference type="ChEBI" id="CHEBI:61717"/>
        <label>2</label>
    </ligand>
</feature>
<dbReference type="PRINTS" id="PR00605">
    <property type="entry name" value="CYTCHROMECIC"/>
</dbReference>
<feature type="binding site" description="covalent" evidence="12">
    <location>
        <position position="348"/>
    </location>
    <ligand>
        <name>heme c</name>
        <dbReference type="ChEBI" id="CHEBI:61717"/>
        <label>3</label>
    </ligand>
</feature>
<dbReference type="InterPro" id="IPR051459">
    <property type="entry name" value="Cytochrome_c-type_DH"/>
</dbReference>
<feature type="binding site" description="covalent" evidence="12">
    <location>
        <position position="54"/>
    </location>
    <ligand>
        <name>heme c</name>
        <dbReference type="ChEBI" id="CHEBI:61717"/>
        <label>1</label>
    </ligand>
</feature>
<dbReference type="Pfam" id="PF00034">
    <property type="entry name" value="Cytochrom_C"/>
    <property type="match status" value="2"/>
</dbReference>
<dbReference type="PANTHER" id="PTHR35008">
    <property type="entry name" value="BLL4482 PROTEIN-RELATED"/>
    <property type="match status" value="1"/>
</dbReference>
<evidence type="ECO:0000256" key="13">
    <source>
        <dbReference type="PIRSR" id="PIRSR000018-51"/>
    </source>
</evidence>
<keyword evidence="9" id="KW-0249">Electron transport</keyword>
<dbReference type="InterPro" id="IPR036909">
    <property type="entry name" value="Cyt_c-like_dom_sf"/>
</dbReference>
<evidence type="ECO:0000256" key="9">
    <source>
        <dbReference type="ARBA" id="ARBA00022982"/>
    </source>
</evidence>
<reference evidence="16 17" key="1">
    <citation type="submission" date="2018-07" db="EMBL/GenBank/DDBJ databases">
        <authorList>
            <person name="Quirk P.G."/>
            <person name="Krulwich T.A."/>
        </authorList>
    </citation>
    <scope>NUCLEOTIDE SEQUENCE [LARGE SCALE GENOMIC DNA]</scope>
    <source>
        <strain evidence="16 17">CC-BB4</strain>
    </source>
</reference>
<keyword evidence="17" id="KW-1185">Reference proteome</keyword>
<dbReference type="InterPro" id="IPR014353">
    <property type="entry name" value="Membr-bd_ADH_cyt_c"/>
</dbReference>
<dbReference type="RefSeq" id="WP_115694069.1">
    <property type="nucleotide sequence ID" value="NZ_CP031417.1"/>
</dbReference>
<dbReference type="GO" id="GO:0020037">
    <property type="term" value="F:heme binding"/>
    <property type="evidence" value="ECO:0007669"/>
    <property type="project" value="InterPro"/>
</dbReference>
<evidence type="ECO:0000256" key="12">
    <source>
        <dbReference type="PIRSR" id="PIRSR000018-50"/>
    </source>
</evidence>
<feature type="domain" description="Cytochrome c" evidence="15">
    <location>
        <begin position="335"/>
        <end position="422"/>
    </location>
</feature>
<feature type="domain" description="Cytochrome c" evidence="15">
    <location>
        <begin position="185"/>
        <end position="292"/>
    </location>
</feature>
<evidence type="ECO:0000313" key="17">
    <source>
        <dbReference type="Proteomes" id="UP000254889"/>
    </source>
</evidence>
<evidence type="ECO:0000256" key="14">
    <source>
        <dbReference type="SAM" id="MobiDB-lite"/>
    </source>
</evidence>
<evidence type="ECO:0000256" key="7">
    <source>
        <dbReference type="ARBA" id="ARBA00022729"/>
    </source>
</evidence>
<evidence type="ECO:0000256" key="8">
    <source>
        <dbReference type="ARBA" id="ARBA00022737"/>
    </source>
</evidence>
<evidence type="ECO:0000256" key="2">
    <source>
        <dbReference type="ARBA" id="ARBA00022448"/>
    </source>
</evidence>
<dbReference type="Gene3D" id="1.10.760.10">
    <property type="entry name" value="Cytochrome c-like domain"/>
    <property type="match status" value="3"/>
</dbReference>
<evidence type="ECO:0000259" key="15">
    <source>
        <dbReference type="PROSITE" id="PS51007"/>
    </source>
</evidence>
<dbReference type="InterPro" id="IPR008168">
    <property type="entry name" value="Cyt_C_IC"/>
</dbReference>
<protein>
    <submittedName>
        <fullName evidence="16">Cytochrome c</fullName>
    </submittedName>
</protein>
<dbReference type="EMBL" id="CP031417">
    <property type="protein sequence ID" value="AXK83690.1"/>
    <property type="molecule type" value="Genomic_DNA"/>
</dbReference>
<feature type="region of interest" description="Disordered" evidence="14">
    <location>
        <begin position="429"/>
        <end position="449"/>
    </location>
</feature>
<evidence type="ECO:0000313" key="16">
    <source>
        <dbReference type="EMBL" id="AXK83690.1"/>
    </source>
</evidence>
<dbReference type="KEGG" id="ptaw:DW352_26080"/>
<keyword evidence="2" id="KW-0813">Transport</keyword>
<keyword evidence="7" id="KW-0732">Signal</keyword>
<keyword evidence="8" id="KW-0677">Repeat</keyword>
<feature type="binding site" description="axial binding residue" evidence="13">
    <location>
        <position position="204"/>
    </location>
    <ligand>
        <name>heme c</name>
        <dbReference type="ChEBI" id="CHEBI:61717"/>
        <label>2</label>
    </ligand>
    <ligandPart>
        <name>Fe</name>
        <dbReference type="ChEBI" id="CHEBI:18248"/>
    </ligandPart>
</feature>
<dbReference type="PIRSF" id="PIRSF000018">
    <property type="entry name" value="Mb_ADH_cyt_c"/>
    <property type="match status" value="1"/>
</dbReference>
<keyword evidence="11" id="KW-0472">Membrane</keyword>
<dbReference type="AlphaFoldDB" id="A0A346A3E3"/>
<feature type="binding site" description="covalent" evidence="12">
    <location>
        <position position="57"/>
    </location>
    <ligand>
        <name>heme c</name>
        <dbReference type="ChEBI" id="CHEBI:61717"/>
        <label>1</label>
    </ligand>
</feature>
<feature type="binding site" description="axial binding residue" evidence="13">
    <location>
        <position position="352"/>
    </location>
    <ligand>
        <name>heme c</name>
        <dbReference type="ChEBI" id="CHEBI:61717"/>
        <label>3</label>
    </ligand>
    <ligandPart>
        <name>Fe</name>
        <dbReference type="ChEBI" id="CHEBI:18248"/>
    </ligandPart>
</feature>
<evidence type="ECO:0000256" key="4">
    <source>
        <dbReference type="ARBA" id="ARBA00022617"/>
    </source>
</evidence>
<name>A0A346A3E3_9HYPH</name>
<proteinExistence type="predicted"/>
<feature type="domain" description="Cytochrome c" evidence="15">
    <location>
        <begin position="40"/>
        <end position="143"/>
    </location>
</feature>
<keyword evidence="6 13" id="KW-0479">Metal-binding</keyword>
<dbReference type="GO" id="GO:0005506">
    <property type="term" value="F:iron ion binding"/>
    <property type="evidence" value="ECO:0007669"/>
    <property type="project" value="InterPro"/>
</dbReference>
<dbReference type="Pfam" id="PF13442">
    <property type="entry name" value="Cytochrome_CBB3"/>
    <property type="match status" value="1"/>
</dbReference>
<dbReference type="PANTHER" id="PTHR35008:SF8">
    <property type="entry name" value="ALCOHOL DEHYDROGENASE CYTOCHROME C SUBUNIT"/>
    <property type="match status" value="1"/>
</dbReference>
<dbReference type="GO" id="GO:0009055">
    <property type="term" value="F:electron transfer activity"/>
    <property type="evidence" value="ECO:0007669"/>
    <property type="project" value="InterPro"/>
</dbReference>
<accession>A0A346A3E3</accession>
<dbReference type="GO" id="GO:0005886">
    <property type="term" value="C:plasma membrane"/>
    <property type="evidence" value="ECO:0007669"/>
    <property type="project" value="UniProtKB-SubCell"/>
</dbReference>
<dbReference type="OrthoDB" id="9811281at2"/>
<dbReference type="Proteomes" id="UP000254889">
    <property type="component" value="Chromosome"/>
</dbReference>
<organism evidence="16 17">
    <name type="scientific">Pseudolabrys taiwanensis</name>
    <dbReference type="NCBI Taxonomy" id="331696"/>
    <lineage>
        <taxon>Bacteria</taxon>
        <taxon>Pseudomonadati</taxon>
        <taxon>Pseudomonadota</taxon>
        <taxon>Alphaproteobacteria</taxon>
        <taxon>Hyphomicrobiales</taxon>
        <taxon>Xanthobacteraceae</taxon>
        <taxon>Pseudolabrys</taxon>
    </lineage>
</organism>
<sequence>MRVIAGVIAVFVVAFAAFYAWAYQSEMPPERSSAARFDPGAIAKGAQLAAAGNCAVCHTQPGGKPYAGGFPVETPFGVVYGSNITPDPETGIGAWPEAAFRRAMRSGVDRKGNHLFPAFPYDHFTKITDNDISALYSFLMTREPVRQENRPPALMGLLNWRLSAAAWKLLFLHTGPYQPDPKQSAEWNRGAYLVEGLGHCGACHTPRNVLGAEKTSEAYGGGVGEGWHAPALNLASPAPVHWTAEQLEAYLRQGFASQHGYAAGPMQPIIRALRKLPDEDVRAMATYVASLSRGADEAQGAQRARVALDFAQQREVKLWGTATTTGAHADGRTESDTSPGAAIFAGACATCHHAGGTFPISKPVALGLSSVVHAPDPTNLLHIVLDGIHPPLGSAGPMMPGFSGTLTDPQIVALAAYVRSHFSDKPAWPGVDKTLSTLRQKPQPRAEAP</sequence>
<keyword evidence="3" id="KW-1003">Cell membrane</keyword>